<reference evidence="1 2" key="1">
    <citation type="submission" date="2019-01" db="EMBL/GenBank/DDBJ databases">
        <authorList>
            <person name="Sayadi A."/>
        </authorList>
    </citation>
    <scope>NUCLEOTIDE SEQUENCE [LARGE SCALE GENOMIC DNA]</scope>
</reference>
<name>A0A653BZD0_CALMS</name>
<dbReference type="OrthoDB" id="6751641at2759"/>
<accession>A0A653BZD0</accession>
<sequence length="63" mass="7270">MYADDTSLLISTHNVTSLSQSATEELQRVQQWFLDNGLSLNTNKTNFIRFSYLNNSYDHSLLI</sequence>
<evidence type="ECO:0000313" key="1">
    <source>
        <dbReference type="EMBL" id="VEN40850.1"/>
    </source>
</evidence>
<dbReference type="EMBL" id="CAACVG010006661">
    <property type="protein sequence ID" value="VEN40850.1"/>
    <property type="molecule type" value="Genomic_DNA"/>
</dbReference>
<evidence type="ECO:0000313" key="2">
    <source>
        <dbReference type="Proteomes" id="UP000410492"/>
    </source>
</evidence>
<dbReference type="AlphaFoldDB" id="A0A653BZD0"/>
<gene>
    <name evidence="1" type="ORF">CALMAC_LOCUS4872</name>
</gene>
<dbReference type="Proteomes" id="UP000410492">
    <property type="component" value="Unassembled WGS sequence"/>
</dbReference>
<protein>
    <recommendedName>
        <fullName evidence="3">Reverse transcriptase domain-containing protein</fullName>
    </recommendedName>
</protein>
<proteinExistence type="predicted"/>
<organism evidence="1 2">
    <name type="scientific">Callosobruchus maculatus</name>
    <name type="common">Southern cowpea weevil</name>
    <name type="synonym">Pulse bruchid</name>
    <dbReference type="NCBI Taxonomy" id="64391"/>
    <lineage>
        <taxon>Eukaryota</taxon>
        <taxon>Metazoa</taxon>
        <taxon>Ecdysozoa</taxon>
        <taxon>Arthropoda</taxon>
        <taxon>Hexapoda</taxon>
        <taxon>Insecta</taxon>
        <taxon>Pterygota</taxon>
        <taxon>Neoptera</taxon>
        <taxon>Endopterygota</taxon>
        <taxon>Coleoptera</taxon>
        <taxon>Polyphaga</taxon>
        <taxon>Cucujiformia</taxon>
        <taxon>Chrysomeloidea</taxon>
        <taxon>Chrysomelidae</taxon>
        <taxon>Bruchinae</taxon>
        <taxon>Bruchini</taxon>
        <taxon>Callosobruchus</taxon>
    </lineage>
</organism>
<keyword evidence="2" id="KW-1185">Reference proteome</keyword>
<evidence type="ECO:0008006" key="3">
    <source>
        <dbReference type="Google" id="ProtNLM"/>
    </source>
</evidence>